<dbReference type="InterPro" id="IPR041561">
    <property type="entry name" value="PglD_N"/>
</dbReference>
<dbReference type="InterPro" id="IPR050179">
    <property type="entry name" value="Trans_hexapeptide_repeat"/>
</dbReference>
<evidence type="ECO:0000259" key="1">
    <source>
        <dbReference type="Pfam" id="PF17836"/>
    </source>
</evidence>
<dbReference type="CDD" id="cd03360">
    <property type="entry name" value="LbH_AT_putative"/>
    <property type="match status" value="1"/>
</dbReference>
<dbReference type="Proteomes" id="UP001527181">
    <property type="component" value="Unassembled WGS sequence"/>
</dbReference>
<proteinExistence type="predicted"/>
<gene>
    <name evidence="2" type="ORF">M5X12_25330</name>
</gene>
<dbReference type="NCBIfam" id="TIGR03570">
    <property type="entry name" value="NeuD_NnaD"/>
    <property type="match status" value="1"/>
</dbReference>
<comment type="caution">
    <text evidence="2">The sequence shown here is derived from an EMBL/GenBank/DDBJ whole genome shotgun (WGS) entry which is preliminary data.</text>
</comment>
<dbReference type="PANTHER" id="PTHR43300">
    <property type="entry name" value="ACETYLTRANSFERASE"/>
    <property type="match status" value="1"/>
</dbReference>
<name>A0ABT4H5D4_PAEAL</name>
<keyword evidence="3" id="KW-1185">Reference proteome</keyword>
<dbReference type="Pfam" id="PF17836">
    <property type="entry name" value="PglD_N"/>
    <property type="match status" value="1"/>
</dbReference>
<organism evidence="2 3">
    <name type="scientific">Paenibacillus alvei</name>
    <name type="common">Bacillus alvei</name>
    <dbReference type="NCBI Taxonomy" id="44250"/>
    <lineage>
        <taxon>Bacteria</taxon>
        <taxon>Bacillati</taxon>
        <taxon>Bacillota</taxon>
        <taxon>Bacilli</taxon>
        <taxon>Bacillales</taxon>
        <taxon>Paenibacillaceae</taxon>
        <taxon>Paenibacillus</taxon>
    </lineage>
</organism>
<accession>A0ABT4H5D4</accession>
<dbReference type="Gene3D" id="3.40.50.20">
    <property type="match status" value="1"/>
</dbReference>
<reference evidence="2 3" key="1">
    <citation type="submission" date="2022-05" db="EMBL/GenBank/DDBJ databases">
        <title>Genome Sequencing of Bee-Associated Microbes.</title>
        <authorList>
            <person name="Dunlap C."/>
        </authorList>
    </citation>
    <scope>NUCLEOTIDE SEQUENCE [LARGE SCALE GENOMIC DNA]</scope>
    <source>
        <strain evidence="2 3">NRRL B-04010</strain>
    </source>
</reference>
<dbReference type="PANTHER" id="PTHR43300:SF7">
    <property type="entry name" value="UDP-N-ACETYLBACILLOSAMINE N-ACETYLTRANSFERASE"/>
    <property type="match status" value="1"/>
</dbReference>
<evidence type="ECO:0000313" key="2">
    <source>
        <dbReference type="EMBL" id="MCY9763836.1"/>
    </source>
</evidence>
<dbReference type="RefSeq" id="WP_005548626.1">
    <property type="nucleotide sequence ID" value="NZ_JAKOBS010000014.1"/>
</dbReference>
<protein>
    <submittedName>
        <fullName evidence="2">Acetyltransferase</fullName>
    </submittedName>
</protein>
<dbReference type="EMBL" id="JAMDNP010000068">
    <property type="protein sequence ID" value="MCY9763836.1"/>
    <property type="molecule type" value="Genomic_DNA"/>
</dbReference>
<dbReference type="InterPro" id="IPR011004">
    <property type="entry name" value="Trimer_LpxA-like_sf"/>
</dbReference>
<dbReference type="SUPFAM" id="SSF51161">
    <property type="entry name" value="Trimeric LpxA-like enzymes"/>
    <property type="match status" value="1"/>
</dbReference>
<dbReference type="InterPro" id="IPR020019">
    <property type="entry name" value="AcTrfase_PglD-like"/>
</dbReference>
<evidence type="ECO:0000313" key="3">
    <source>
        <dbReference type="Proteomes" id="UP001527181"/>
    </source>
</evidence>
<dbReference type="Gene3D" id="2.160.10.10">
    <property type="entry name" value="Hexapeptide repeat proteins"/>
    <property type="match status" value="1"/>
</dbReference>
<feature type="domain" description="PglD N-terminal" evidence="1">
    <location>
        <begin position="8"/>
        <end position="82"/>
    </location>
</feature>
<sequence length="213" mass="22264">MSSMQKTVIIGAGGHSKVIIDILQHNESIEIVGCTDHSQKKEIMGIPILGNDSILPSLFESGIHHAFVAIGDNKRRYNIATQVQQLGFTLINAISPSAYISSTAQLGRGIAIMPNAVLNAEAHIHNYSIINTGASIDHESIIEQACHVAPGATLSGNVHVKEGSFLGTGSSVIDGITIGAWSILGAGSVAIRNIPESCVAVGVPARVIKQTPC</sequence>